<dbReference type="SUPFAM" id="SSF55729">
    <property type="entry name" value="Acyl-CoA N-acyltransferases (Nat)"/>
    <property type="match status" value="1"/>
</dbReference>
<dbReference type="InterPro" id="IPR038740">
    <property type="entry name" value="BioF2-like_GNAT_dom"/>
</dbReference>
<dbReference type="PANTHER" id="PTHR36174">
    <property type="entry name" value="LIPID II:GLYCINE GLYCYLTRANSFERASE"/>
    <property type="match status" value="1"/>
</dbReference>
<dbReference type="AlphaFoldDB" id="A0A845D968"/>
<dbReference type="GO" id="GO:0008360">
    <property type="term" value="P:regulation of cell shape"/>
    <property type="evidence" value="ECO:0007669"/>
    <property type="project" value="UniProtKB-KW"/>
</dbReference>
<dbReference type="Pfam" id="PF13480">
    <property type="entry name" value="Acetyltransf_6"/>
    <property type="match status" value="1"/>
</dbReference>
<comment type="caution">
    <text evidence="8">The sequence shown here is derived from an EMBL/GenBank/DDBJ whole genome shotgun (WGS) entry which is preliminary data.</text>
</comment>
<reference evidence="8 9" key="1">
    <citation type="submission" date="2019-09" db="EMBL/GenBank/DDBJ databases">
        <title>Characterisation of the sponge microbiome using genome-centric metagenomics.</title>
        <authorList>
            <person name="Engelberts J.P."/>
            <person name="Robbins S.J."/>
            <person name="De Goeij J.M."/>
            <person name="Aranda M."/>
            <person name="Bell S.C."/>
            <person name="Webster N.S."/>
        </authorList>
    </citation>
    <scope>NUCLEOTIDE SEQUENCE [LARGE SCALE GENOMIC DNA]</scope>
    <source>
        <strain evidence="8">SB0662_bin_43</strain>
    </source>
</reference>
<evidence type="ECO:0000313" key="9">
    <source>
        <dbReference type="Proteomes" id="UP000449092"/>
    </source>
</evidence>
<keyword evidence="6" id="KW-0961">Cell wall biogenesis/degradation</keyword>
<gene>
    <name evidence="8" type="ORF">F4X82_00795</name>
</gene>
<evidence type="ECO:0000313" key="8">
    <source>
        <dbReference type="EMBL" id="MYE38042.1"/>
    </source>
</evidence>
<comment type="similarity">
    <text evidence="1">Belongs to the FemABX family.</text>
</comment>
<dbReference type="InterPro" id="IPR016181">
    <property type="entry name" value="Acyl_CoA_acyltransferase"/>
</dbReference>
<proteinExistence type="inferred from homology"/>
<evidence type="ECO:0000256" key="1">
    <source>
        <dbReference type="ARBA" id="ARBA00009943"/>
    </source>
</evidence>
<accession>A0A845D968</accession>
<dbReference type="GO" id="GO:0071555">
    <property type="term" value="P:cell wall organization"/>
    <property type="evidence" value="ECO:0007669"/>
    <property type="project" value="UniProtKB-KW"/>
</dbReference>
<dbReference type="InterPro" id="IPR003447">
    <property type="entry name" value="FEMABX"/>
</dbReference>
<organism evidence="8 9">
    <name type="scientific">Candidatus Spechtbacteria bacterium SB0662_bin_43</name>
    <dbReference type="NCBI Taxonomy" id="2604897"/>
    <lineage>
        <taxon>Bacteria</taxon>
        <taxon>Candidatus Spechtiibacteriota</taxon>
    </lineage>
</organism>
<dbReference type="Gene3D" id="3.40.630.30">
    <property type="match status" value="1"/>
</dbReference>
<evidence type="ECO:0000256" key="6">
    <source>
        <dbReference type="ARBA" id="ARBA00023316"/>
    </source>
</evidence>
<evidence type="ECO:0000256" key="4">
    <source>
        <dbReference type="ARBA" id="ARBA00022984"/>
    </source>
</evidence>
<dbReference type="EMBL" id="VXOY01000008">
    <property type="protein sequence ID" value="MYE38042.1"/>
    <property type="molecule type" value="Genomic_DNA"/>
</dbReference>
<dbReference type="PANTHER" id="PTHR36174:SF1">
    <property type="entry name" value="LIPID II:GLYCINE GLYCYLTRANSFERASE"/>
    <property type="match status" value="1"/>
</dbReference>
<dbReference type="Proteomes" id="UP000449092">
    <property type="component" value="Unassembled WGS sequence"/>
</dbReference>
<evidence type="ECO:0000259" key="7">
    <source>
        <dbReference type="Pfam" id="PF13480"/>
    </source>
</evidence>
<keyword evidence="2 8" id="KW-0808">Transferase</keyword>
<dbReference type="PROSITE" id="PS51191">
    <property type="entry name" value="FEMABX"/>
    <property type="match status" value="1"/>
</dbReference>
<keyword evidence="4" id="KW-0573">Peptidoglycan synthesis</keyword>
<sequence length="284" mass="32348">MYDPMFLHSDLWRDFQERAGVTVCSLEGADNPWAMRVTLPLGLHYWYSPYASSYESLITCGKSSGAVFVKCEPMQEDTAAYVGLKDRGFVRSIRSLQPQKTSVVSLSADQETMLSGMNKKARYNIRLAMRKGVVVDTNGTVDEFWALMQETTERDGFHSHTRSYYEELLKTQGVSLYMARIQQTPAACAIVLTYKGRGVYLHGASSYQYRSYMPSSILQWHIMVSLADKGVKEYDLWGIDDKKWAGVTRFKRRLGGTEIEYGGSYDFALRPILYGLYAIKQKML</sequence>
<evidence type="ECO:0000256" key="5">
    <source>
        <dbReference type="ARBA" id="ARBA00023315"/>
    </source>
</evidence>
<protein>
    <submittedName>
        <fullName evidence="8">Peptidoglycan bridge formation glycyltransferase FemA/FemB family protein</fullName>
    </submittedName>
</protein>
<evidence type="ECO:0000256" key="3">
    <source>
        <dbReference type="ARBA" id="ARBA00022960"/>
    </source>
</evidence>
<keyword evidence="3" id="KW-0133">Cell shape</keyword>
<keyword evidence="5" id="KW-0012">Acyltransferase</keyword>
<dbReference type="InterPro" id="IPR050644">
    <property type="entry name" value="PG_Glycine_Bridge_Synth"/>
</dbReference>
<evidence type="ECO:0000256" key="2">
    <source>
        <dbReference type="ARBA" id="ARBA00022679"/>
    </source>
</evidence>
<feature type="domain" description="BioF2-like acetyltransferase" evidence="7">
    <location>
        <begin position="120"/>
        <end position="241"/>
    </location>
</feature>
<dbReference type="GO" id="GO:0009252">
    <property type="term" value="P:peptidoglycan biosynthetic process"/>
    <property type="evidence" value="ECO:0007669"/>
    <property type="project" value="UniProtKB-KW"/>
</dbReference>
<dbReference type="GO" id="GO:0016755">
    <property type="term" value="F:aminoacyltransferase activity"/>
    <property type="evidence" value="ECO:0007669"/>
    <property type="project" value="InterPro"/>
</dbReference>
<name>A0A845D968_9BACT</name>